<dbReference type="PANTHER" id="PTHR30383:SF27">
    <property type="entry name" value="SPORE GERMINATION LIPASE LIPC"/>
    <property type="match status" value="1"/>
</dbReference>
<dbReference type="STRING" id="1196324.A374_08059"/>
<proteinExistence type="predicted"/>
<dbReference type="InterPro" id="IPR051532">
    <property type="entry name" value="Ester_Hydrolysis_Enzymes"/>
</dbReference>
<sequence length="265" mass="29704">MKRKGLALITAISIASALLWIIGLGAVIQNQWFRPSTTKLAQTPTQQGSTQHKSAVVIAAIGDSLTRGTGDVDGKGYIGSVKEQLQKKTKKQIWLSNAGIKGQTSSQLLQQLNQPQIQRGIKEADIILMTIGGNDLFRGGRALQELQSQSIKKVEQRYISNLKKIYKKIRTVNNTADVYHIGLYDPFSDLRQAKATSHIVRQWNFDSAELAASFDRIVYVPTFDLFQLSVNDYLYSDHFHPNRKGYQLIGERAASLIHFSEEEKK</sequence>
<dbReference type="GO" id="GO:0004622">
    <property type="term" value="F:phosphatidylcholine lysophospholipase activity"/>
    <property type="evidence" value="ECO:0007669"/>
    <property type="project" value="TreeGrafter"/>
</dbReference>
<evidence type="ECO:0000259" key="1">
    <source>
        <dbReference type="Pfam" id="PF13472"/>
    </source>
</evidence>
<keyword evidence="3" id="KW-1185">Reference proteome</keyword>
<accession>I8UG16</accession>
<dbReference type="OrthoDB" id="252349at2"/>
<gene>
    <name evidence="2" type="ORF">A374_08059</name>
</gene>
<dbReference type="InterPro" id="IPR013830">
    <property type="entry name" value="SGNH_hydro"/>
</dbReference>
<name>I8UG16_9BACL</name>
<evidence type="ECO:0000313" key="3">
    <source>
        <dbReference type="Proteomes" id="UP000004080"/>
    </source>
</evidence>
<protein>
    <submittedName>
        <fullName evidence="2">G-D-S-L family lipolytic protein</fullName>
    </submittedName>
</protein>
<dbReference type="RefSeq" id="WP_007201705.1">
    <property type="nucleotide sequence ID" value="NZ_AKKV01000024.1"/>
</dbReference>
<comment type="caution">
    <text evidence="2">The sequence shown here is derived from an EMBL/GenBank/DDBJ whole genome shotgun (WGS) entry which is preliminary data.</text>
</comment>
<dbReference type="Proteomes" id="UP000004080">
    <property type="component" value="Unassembled WGS sequence"/>
</dbReference>
<dbReference type="InterPro" id="IPR036514">
    <property type="entry name" value="SGNH_hydro_sf"/>
</dbReference>
<dbReference type="PATRIC" id="fig|1196324.3.peg.1654"/>
<dbReference type="PANTHER" id="PTHR30383">
    <property type="entry name" value="THIOESTERASE 1/PROTEASE 1/LYSOPHOSPHOLIPASE L1"/>
    <property type="match status" value="1"/>
</dbReference>
<dbReference type="AlphaFoldDB" id="I8UG16"/>
<dbReference type="Pfam" id="PF13472">
    <property type="entry name" value="Lipase_GDSL_2"/>
    <property type="match status" value="1"/>
</dbReference>
<dbReference type="eggNOG" id="COG2755">
    <property type="taxonomic scope" value="Bacteria"/>
</dbReference>
<dbReference type="Gene3D" id="3.40.50.1110">
    <property type="entry name" value="SGNH hydrolase"/>
    <property type="match status" value="1"/>
</dbReference>
<organism evidence="2 3">
    <name type="scientific">Fictibacillus macauensis ZFHKF-1</name>
    <dbReference type="NCBI Taxonomy" id="1196324"/>
    <lineage>
        <taxon>Bacteria</taxon>
        <taxon>Bacillati</taxon>
        <taxon>Bacillota</taxon>
        <taxon>Bacilli</taxon>
        <taxon>Bacillales</taxon>
        <taxon>Fictibacillaceae</taxon>
        <taxon>Fictibacillus</taxon>
    </lineage>
</organism>
<dbReference type="EMBL" id="AKKV01000024">
    <property type="protein sequence ID" value="EIT85773.1"/>
    <property type="molecule type" value="Genomic_DNA"/>
</dbReference>
<feature type="domain" description="SGNH hydrolase-type esterase" evidence="1">
    <location>
        <begin position="60"/>
        <end position="248"/>
    </location>
</feature>
<dbReference type="SUPFAM" id="SSF52266">
    <property type="entry name" value="SGNH hydrolase"/>
    <property type="match status" value="1"/>
</dbReference>
<evidence type="ECO:0000313" key="2">
    <source>
        <dbReference type="EMBL" id="EIT85773.1"/>
    </source>
</evidence>
<reference evidence="2 3" key="1">
    <citation type="journal article" date="2012" name="J. Bacteriol.">
        <title>Genome of Bacillus macauensis ZFHKF-1, a Long-Chain-Forming Bacterium.</title>
        <authorList>
            <person name="Cai L."/>
            <person name="Zhang T."/>
        </authorList>
    </citation>
    <scope>NUCLEOTIDE SEQUENCE [LARGE SCALE GENOMIC DNA]</scope>
    <source>
        <strain evidence="2 3">ZFHKF-1</strain>
    </source>
</reference>